<accession>A0ABR1AW61</accession>
<keyword evidence="1" id="KW-0677">Repeat</keyword>
<dbReference type="PANTHER" id="PTHR24036">
    <property type="entry name" value="SKELETOR-RELATED"/>
    <property type="match status" value="1"/>
</dbReference>
<protein>
    <recommendedName>
        <fullName evidence="3">DOMON domain-containing protein</fullName>
    </recommendedName>
</protein>
<evidence type="ECO:0000256" key="1">
    <source>
        <dbReference type="ARBA" id="ARBA00022737"/>
    </source>
</evidence>
<dbReference type="CDD" id="cd09631">
    <property type="entry name" value="DOMON_DOH"/>
    <property type="match status" value="1"/>
</dbReference>
<dbReference type="Proteomes" id="UP001359485">
    <property type="component" value="Unassembled WGS sequence"/>
</dbReference>
<feature type="region of interest" description="Disordered" evidence="2">
    <location>
        <begin position="202"/>
        <end position="253"/>
    </location>
</feature>
<dbReference type="InterPro" id="IPR057443">
    <property type="entry name" value="At5g54830-like"/>
</dbReference>
<dbReference type="InterPro" id="IPR045266">
    <property type="entry name" value="DOH_DOMON"/>
</dbReference>
<name>A0ABR1AW61_POLSC</name>
<comment type="caution">
    <text evidence="4">The sequence shown here is derived from an EMBL/GenBank/DDBJ whole genome shotgun (WGS) entry which is preliminary data.</text>
</comment>
<feature type="region of interest" description="Disordered" evidence="2">
    <location>
        <begin position="745"/>
        <end position="767"/>
    </location>
</feature>
<feature type="region of interest" description="Disordered" evidence="2">
    <location>
        <begin position="872"/>
        <end position="896"/>
    </location>
</feature>
<dbReference type="Pfam" id="PF03351">
    <property type="entry name" value="DOMON"/>
    <property type="match status" value="1"/>
</dbReference>
<feature type="compositionally biased region" description="Basic and acidic residues" evidence="2">
    <location>
        <begin position="1136"/>
        <end position="1148"/>
    </location>
</feature>
<dbReference type="Pfam" id="PF25489">
    <property type="entry name" value="At5g54830"/>
    <property type="match status" value="1"/>
</dbReference>
<keyword evidence="5" id="KW-1185">Reference proteome</keyword>
<dbReference type="EMBL" id="JAWJWF010000010">
    <property type="protein sequence ID" value="KAK6630065.1"/>
    <property type="molecule type" value="Genomic_DNA"/>
</dbReference>
<dbReference type="InterPro" id="IPR052126">
    <property type="entry name" value="Spindle_Org/Thrombomodulin"/>
</dbReference>
<reference evidence="4 5" key="1">
    <citation type="submission" date="2023-09" db="EMBL/GenBank/DDBJ databases">
        <title>Genomes of two closely related lineages of the louse Polyplax serrata with different host specificities.</title>
        <authorList>
            <person name="Martinu J."/>
            <person name="Tarabai H."/>
            <person name="Stefka J."/>
            <person name="Hypsa V."/>
        </authorList>
    </citation>
    <scope>NUCLEOTIDE SEQUENCE [LARGE SCALE GENOMIC DNA]</scope>
    <source>
        <strain evidence="4">98ZLc_SE</strain>
    </source>
</reference>
<evidence type="ECO:0000313" key="4">
    <source>
        <dbReference type="EMBL" id="KAK6630065.1"/>
    </source>
</evidence>
<gene>
    <name evidence="4" type="ORF">RUM44_005463</name>
</gene>
<evidence type="ECO:0000259" key="3">
    <source>
        <dbReference type="PROSITE" id="PS50836"/>
    </source>
</evidence>
<dbReference type="PROSITE" id="PS50836">
    <property type="entry name" value="DOMON"/>
    <property type="match status" value="1"/>
</dbReference>
<dbReference type="SMART" id="SM00664">
    <property type="entry name" value="DoH"/>
    <property type="match status" value="1"/>
</dbReference>
<feature type="domain" description="DOMON" evidence="3">
    <location>
        <begin position="45"/>
        <end position="177"/>
    </location>
</feature>
<evidence type="ECO:0000313" key="5">
    <source>
        <dbReference type="Proteomes" id="UP001359485"/>
    </source>
</evidence>
<evidence type="ECO:0000256" key="2">
    <source>
        <dbReference type="SAM" id="MobiDB-lite"/>
    </source>
</evidence>
<proteinExistence type="predicted"/>
<dbReference type="PANTHER" id="PTHR24036:SF13">
    <property type="entry name" value="PROTEIN SKELETOR, ISOFORMS D_E"/>
    <property type="match status" value="1"/>
</dbReference>
<sequence>MKVFLQDFSSSECRKDINVTFFNRIHFERFFFQSKLNCEVLWDDFAYEVRWAVAGDSVVLQLVARLEDNEYMSFGLSGEKSRSRMVGGDVVVAWVDKENLKGYVEDYYLDAKSQCSGGRGSCPDEKIAEGAGSVRLLNAALVNGYSIVTFQRSLRAQDEFDKNVLTNGSQPIIWAVGPLNSRKEVSYHSLTNRGDTFIDFGRAPKWNCPTPESVSDESQEDETDSKSKTTQITNKQESTKREPETNIQVPTPAPVAKSAAWEIPAIKCYEPEDGVFYAQMGPTGGKHGYSAITGHVGWGISWYINGLLIPEINVVRGRTYTFIVEGGLDPETPARYHPFYITDDPVGGYQYKTPEERLSIQIFAGAVQNKRGEVRPTGIGRLCNWTPDPNQPPADEFASFGAYQRTLRLECDPGNPGIIQWTVDKDTPDTVYYQCYTHRYLGWKINVHDHCERDSQASEPIPAVVKPPEYFDPAEYKGSESIHYEVMVKPGYEILQRGNQSRTQGNNFPTGVKYESLHKEHHSEEVKSKGEESIVKNQFGFKTIYADDRLKEYQAQPLAQAAVERPTQSFHSADNILEHQKEQQHYKVPLPPVQDDKSNGFSTLNRTPGLSTYSVTELVIEGKGQQSFRILPAAASVYIRPPSPENEFHSTSIGFVNHREKDDTDKRKPSFETFLVKEPQIPNGGQIERDLHNNQQLLRIQAEEKLKKHNTKFDILNNMPTSLRSGLGSLRKPFISSNGAFTLKQRPLPPGAFRPSHTLKPSKRPTSLALTQSGKIIRTEPYKYAHQAEAETGVPVNRHEGHHATFLLGAASLEKLGLKPYQNTQIYAQNTGFKPESVNVEGGFRPIFNTADVSEVIAIKRADVDIVNDDNVAADGNKQKSSSVDDSDRRPAVNPFKDLAPQMFEPIFVPSYPDNSVKKSQIRSKKKPLVNSRYNNGGGVGTVKKASVYIRMRPNFNLIRKPFYPENVMPPFKVPSRGFGPQFRNHLDPDEVEGDSNATYESMLRVFNVTGEESSESNITAPEEYKKKKVYFTTDMPLSYDGISVIRFEGAPAVPGADSDLEVNKKSKHLQIVPYNDTLPSLNIKNLNGTKFTMHDIFSPGKKNVKKWQEPAINNEDPPHKLQPTEIIETRRKRSPDHGPHHRDHQEHNDDELDQHDHDHDHRHHNHHNHQDEFNSNGCSPVISNAILFSICGSFILIDRIRS</sequence>
<dbReference type="InterPro" id="IPR005018">
    <property type="entry name" value="DOMON_domain"/>
</dbReference>
<feature type="compositionally biased region" description="Acidic residues" evidence="2">
    <location>
        <begin position="214"/>
        <end position="223"/>
    </location>
</feature>
<organism evidence="4 5">
    <name type="scientific">Polyplax serrata</name>
    <name type="common">Common mouse louse</name>
    <dbReference type="NCBI Taxonomy" id="468196"/>
    <lineage>
        <taxon>Eukaryota</taxon>
        <taxon>Metazoa</taxon>
        <taxon>Ecdysozoa</taxon>
        <taxon>Arthropoda</taxon>
        <taxon>Hexapoda</taxon>
        <taxon>Insecta</taxon>
        <taxon>Pterygota</taxon>
        <taxon>Neoptera</taxon>
        <taxon>Paraneoptera</taxon>
        <taxon>Psocodea</taxon>
        <taxon>Troctomorpha</taxon>
        <taxon>Phthiraptera</taxon>
        <taxon>Anoplura</taxon>
        <taxon>Polyplacidae</taxon>
        <taxon>Polyplax</taxon>
    </lineage>
</organism>
<feature type="region of interest" description="Disordered" evidence="2">
    <location>
        <begin position="1103"/>
        <end position="1173"/>
    </location>
</feature>